<dbReference type="PANTHER" id="PTHR43047">
    <property type="entry name" value="TWO-COMPONENT HISTIDINE PROTEIN KINASE"/>
    <property type="match status" value="1"/>
</dbReference>
<dbReference type="GO" id="GO:0005886">
    <property type="term" value="C:plasma membrane"/>
    <property type="evidence" value="ECO:0007669"/>
    <property type="project" value="TreeGrafter"/>
</dbReference>
<name>A0A4Q7EB52_9GAMM</name>
<keyword evidence="5" id="KW-0808">Transferase</keyword>
<evidence type="ECO:0000256" key="1">
    <source>
        <dbReference type="ARBA" id="ARBA00000085"/>
    </source>
</evidence>
<dbReference type="Pfam" id="PF02518">
    <property type="entry name" value="HATPase_c"/>
    <property type="match status" value="1"/>
</dbReference>
<feature type="domain" description="Response regulatory" evidence="16">
    <location>
        <begin position="25"/>
        <end position="149"/>
    </location>
</feature>
<evidence type="ECO:0000256" key="12">
    <source>
        <dbReference type="ARBA" id="ARBA00023136"/>
    </source>
</evidence>
<dbReference type="Proteomes" id="UP000292345">
    <property type="component" value="Unassembled WGS sequence"/>
</dbReference>
<dbReference type="GO" id="GO:0009927">
    <property type="term" value="F:histidine phosphotransfer kinase activity"/>
    <property type="evidence" value="ECO:0007669"/>
    <property type="project" value="TreeGrafter"/>
</dbReference>
<dbReference type="SMART" id="SM00448">
    <property type="entry name" value="REC"/>
    <property type="match status" value="2"/>
</dbReference>
<dbReference type="InterPro" id="IPR011006">
    <property type="entry name" value="CheY-like_superfamily"/>
</dbReference>
<comment type="catalytic activity">
    <reaction evidence="1">
        <text>ATP + protein L-histidine = ADP + protein N-phospho-L-histidine.</text>
        <dbReference type="EC" id="2.7.13.3"/>
    </reaction>
</comment>
<evidence type="ECO:0000256" key="13">
    <source>
        <dbReference type="PROSITE-ProRule" id="PRU00169"/>
    </source>
</evidence>
<organism evidence="17 18">
    <name type="scientific">Pseudoalteromonas rubra</name>
    <dbReference type="NCBI Taxonomy" id="43658"/>
    <lineage>
        <taxon>Bacteria</taxon>
        <taxon>Pseudomonadati</taxon>
        <taxon>Pseudomonadota</taxon>
        <taxon>Gammaproteobacteria</taxon>
        <taxon>Alteromonadales</taxon>
        <taxon>Pseudoalteromonadaceae</taxon>
        <taxon>Pseudoalteromonas</taxon>
    </lineage>
</organism>
<feature type="domain" description="Histidine kinase" evidence="15">
    <location>
        <begin position="354"/>
        <end position="570"/>
    </location>
</feature>
<keyword evidence="12" id="KW-0472">Membrane</keyword>
<feature type="modified residue" description="4-aspartylphosphate" evidence="13">
    <location>
        <position position="644"/>
    </location>
</feature>
<evidence type="ECO:0000259" key="16">
    <source>
        <dbReference type="PROSITE" id="PS50110"/>
    </source>
</evidence>
<dbReference type="SUPFAM" id="SSF52172">
    <property type="entry name" value="CheY-like"/>
    <property type="match status" value="2"/>
</dbReference>
<evidence type="ECO:0000313" key="17">
    <source>
        <dbReference type="EMBL" id="RZM79912.1"/>
    </source>
</evidence>
<keyword evidence="9" id="KW-0067">ATP-binding</keyword>
<reference evidence="17 18" key="1">
    <citation type="submission" date="2018-01" db="EMBL/GenBank/DDBJ databases">
        <title>Co-occurrence of chitin degradation, pigmentation and bioactivity in marine Pseudoalteromonas.</title>
        <authorList>
            <person name="Paulsen S."/>
            <person name="Gram L."/>
            <person name="Machado H."/>
        </authorList>
    </citation>
    <scope>NUCLEOTIDE SEQUENCE [LARGE SCALE GENOMIC DNA]</scope>
    <source>
        <strain evidence="17 18">S1946</strain>
    </source>
</reference>
<dbReference type="InterPro" id="IPR004358">
    <property type="entry name" value="Sig_transdc_His_kin-like_C"/>
</dbReference>
<evidence type="ECO:0000256" key="11">
    <source>
        <dbReference type="ARBA" id="ARBA00023012"/>
    </source>
</evidence>
<dbReference type="Gene3D" id="1.10.287.130">
    <property type="match status" value="1"/>
</dbReference>
<evidence type="ECO:0000256" key="14">
    <source>
        <dbReference type="SAM" id="Coils"/>
    </source>
</evidence>
<dbReference type="CDD" id="cd17546">
    <property type="entry name" value="REC_hyHK_CKI1_RcsC-like"/>
    <property type="match status" value="1"/>
</dbReference>
<keyword evidence="7" id="KW-0547">Nucleotide-binding</keyword>
<dbReference type="RefSeq" id="WP_130245432.1">
    <property type="nucleotide sequence ID" value="NZ_PPUZ01000037.1"/>
</dbReference>
<dbReference type="Gene3D" id="3.30.565.10">
    <property type="entry name" value="Histidine kinase-like ATPase, C-terminal domain"/>
    <property type="match status" value="1"/>
</dbReference>
<sequence length="804" mass="89291">MFDDDALLFGSDDEPDESPTLPPWKILLVDDEEDIHQISRLVLEQMELDGRGVTFLNAYSGTQAQQVLAEHDDIALILLDVVMETAEAGLDFAKYVREEAQNHKVRIILRTGQPGMAPESDITREYDVNDYKTKTELTSSKLKASVLVALRTYQHLDKTQQVQSGLDKIITCTNALLSDSELVEFELRVFQSLTETLPLSQQFEPAPMSVFIVSLERDSEHFEQILPQEAVSLDIPAPIQTQFIAQYNAHERAHAERSVVLDNYAMLFLGDKSDGTPVFAIACYANPIEEQEAQLLLNLAHNLGIAWRNTQLQERLSNNNIALESQVAERTAELQAARERAEQANLAKSMFLSNMSHEIRTPLNAVLGFAQLLERDSGLNSGHKTTMNKIIRAGNHLLDIINDVLDISKIEAGSSKLNPVDFELNGLLEDLGSMFKLKCEQKQLTWQLNSALKAPTGVHGDQGKLRQVLINLLGNAVKFTDKGTITLSYSQPSPGLHRFEVQDTGPGILPEDLENLFNSFTQGSAGVEKGGTGLGLCISSKQVEMMGGKLNVQSEPGKGSTFCFTLPLPEAEVEANSNQRQTLQQLKVRSDKQLRALCVDDVAYNREILGQTLAACGIEVDYAEDGKQAIEVIQQNSFDIVFLDLLMPVMRGDEAVVIIRKELGLSELKCVAISAFSLHHEVQHYLSIGFDQFIGKPYTIAQIFDSLLSFFPDHFEHTELEGAEVSGDEPAAELILADYSLPAEQKAQLIRFAQVNNSSRIKQTLKEIDAQQPNNRQLTQYLAKFISRFDMTGFIAALDEVQDG</sequence>
<dbReference type="PROSITE" id="PS50109">
    <property type="entry name" value="HIS_KIN"/>
    <property type="match status" value="1"/>
</dbReference>
<feature type="domain" description="Response regulatory" evidence="16">
    <location>
        <begin position="595"/>
        <end position="711"/>
    </location>
</feature>
<evidence type="ECO:0000256" key="4">
    <source>
        <dbReference type="ARBA" id="ARBA00022553"/>
    </source>
</evidence>
<keyword evidence="4 13" id="KW-0597">Phosphoprotein</keyword>
<keyword evidence="14" id="KW-0175">Coiled coil</keyword>
<dbReference type="InterPro" id="IPR003594">
    <property type="entry name" value="HATPase_dom"/>
</dbReference>
<dbReference type="CDD" id="cd16922">
    <property type="entry name" value="HATPase_EvgS-ArcB-TorS-like"/>
    <property type="match status" value="1"/>
</dbReference>
<dbReference type="InterPro" id="IPR001789">
    <property type="entry name" value="Sig_transdc_resp-reg_receiver"/>
</dbReference>
<dbReference type="CDD" id="cd00082">
    <property type="entry name" value="HisKA"/>
    <property type="match status" value="1"/>
</dbReference>
<feature type="modified residue" description="4-aspartylphosphate" evidence="13">
    <location>
        <position position="80"/>
    </location>
</feature>
<keyword evidence="11" id="KW-0902">Two-component regulatory system</keyword>
<feature type="coiled-coil region" evidence="14">
    <location>
        <begin position="320"/>
        <end position="347"/>
    </location>
</feature>
<dbReference type="FunFam" id="3.30.565.10:FF:000010">
    <property type="entry name" value="Sensor histidine kinase RcsC"/>
    <property type="match status" value="1"/>
</dbReference>
<comment type="subcellular location">
    <subcellularLocation>
        <location evidence="2">Membrane</location>
    </subcellularLocation>
</comment>
<dbReference type="Pfam" id="PF00512">
    <property type="entry name" value="HisKA"/>
    <property type="match status" value="1"/>
</dbReference>
<dbReference type="PANTHER" id="PTHR43047:SF72">
    <property type="entry name" value="OSMOSENSING HISTIDINE PROTEIN KINASE SLN1"/>
    <property type="match status" value="1"/>
</dbReference>
<keyword evidence="6" id="KW-0812">Transmembrane</keyword>
<proteinExistence type="predicted"/>
<keyword evidence="10" id="KW-1133">Transmembrane helix</keyword>
<evidence type="ECO:0000256" key="10">
    <source>
        <dbReference type="ARBA" id="ARBA00022989"/>
    </source>
</evidence>
<gene>
    <name evidence="17" type="ORF">C3B51_14045</name>
</gene>
<evidence type="ECO:0000256" key="9">
    <source>
        <dbReference type="ARBA" id="ARBA00022840"/>
    </source>
</evidence>
<keyword evidence="8" id="KW-0418">Kinase</keyword>
<evidence type="ECO:0000256" key="8">
    <source>
        <dbReference type="ARBA" id="ARBA00022777"/>
    </source>
</evidence>
<dbReference type="SMART" id="SM00388">
    <property type="entry name" value="HisKA"/>
    <property type="match status" value="1"/>
</dbReference>
<dbReference type="SMART" id="SM00387">
    <property type="entry name" value="HATPase_c"/>
    <property type="match status" value="1"/>
</dbReference>
<dbReference type="Pfam" id="PF11849">
    <property type="entry name" value="DUF3369"/>
    <property type="match status" value="1"/>
</dbReference>
<dbReference type="FunFam" id="1.10.287.130:FF:000004">
    <property type="entry name" value="Ethylene receptor 1"/>
    <property type="match status" value="1"/>
</dbReference>
<dbReference type="InterPro" id="IPR021800">
    <property type="entry name" value="DUF3369"/>
</dbReference>
<evidence type="ECO:0000313" key="18">
    <source>
        <dbReference type="Proteomes" id="UP000292345"/>
    </source>
</evidence>
<dbReference type="Gene3D" id="3.40.50.2300">
    <property type="match status" value="2"/>
</dbReference>
<dbReference type="PRINTS" id="PR00344">
    <property type="entry name" value="BCTRLSENSOR"/>
</dbReference>
<dbReference type="SUPFAM" id="SSF47384">
    <property type="entry name" value="Homodimeric domain of signal transducing histidine kinase"/>
    <property type="match status" value="1"/>
</dbReference>
<dbReference type="InterPro" id="IPR036890">
    <property type="entry name" value="HATPase_C_sf"/>
</dbReference>
<dbReference type="InterPro" id="IPR003661">
    <property type="entry name" value="HisK_dim/P_dom"/>
</dbReference>
<dbReference type="AlphaFoldDB" id="A0A4Q7EB52"/>
<dbReference type="InterPro" id="IPR005467">
    <property type="entry name" value="His_kinase_dom"/>
</dbReference>
<dbReference type="InterPro" id="IPR036097">
    <property type="entry name" value="HisK_dim/P_sf"/>
</dbReference>
<evidence type="ECO:0000256" key="7">
    <source>
        <dbReference type="ARBA" id="ARBA00022741"/>
    </source>
</evidence>
<evidence type="ECO:0000256" key="5">
    <source>
        <dbReference type="ARBA" id="ARBA00022679"/>
    </source>
</evidence>
<dbReference type="EMBL" id="PPUZ01000037">
    <property type="protein sequence ID" value="RZM79912.1"/>
    <property type="molecule type" value="Genomic_DNA"/>
</dbReference>
<evidence type="ECO:0000256" key="2">
    <source>
        <dbReference type="ARBA" id="ARBA00004370"/>
    </source>
</evidence>
<evidence type="ECO:0000259" key="15">
    <source>
        <dbReference type="PROSITE" id="PS50109"/>
    </source>
</evidence>
<dbReference type="GO" id="GO:0000155">
    <property type="term" value="F:phosphorelay sensor kinase activity"/>
    <property type="evidence" value="ECO:0007669"/>
    <property type="project" value="InterPro"/>
</dbReference>
<accession>A0A4Q7EB52</accession>
<protein>
    <recommendedName>
        <fullName evidence="3">histidine kinase</fullName>
        <ecNumber evidence="3">2.7.13.3</ecNumber>
    </recommendedName>
</protein>
<dbReference type="GO" id="GO:0005524">
    <property type="term" value="F:ATP binding"/>
    <property type="evidence" value="ECO:0007669"/>
    <property type="project" value="UniProtKB-KW"/>
</dbReference>
<comment type="caution">
    <text evidence="17">The sequence shown here is derived from an EMBL/GenBank/DDBJ whole genome shotgun (WGS) entry which is preliminary data.</text>
</comment>
<dbReference type="Pfam" id="PF00072">
    <property type="entry name" value="Response_reg"/>
    <property type="match status" value="2"/>
</dbReference>
<evidence type="ECO:0000256" key="3">
    <source>
        <dbReference type="ARBA" id="ARBA00012438"/>
    </source>
</evidence>
<dbReference type="EC" id="2.7.13.3" evidence="3"/>
<evidence type="ECO:0000256" key="6">
    <source>
        <dbReference type="ARBA" id="ARBA00022692"/>
    </source>
</evidence>
<dbReference type="SUPFAM" id="SSF55874">
    <property type="entry name" value="ATPase domain of HSP90 chaperone/DNA topoisomerase II/histidine kinase"/>
    <property type="match status" value="1"/>
</dbReference>
<dbReference type="PROSITE" id="PS50110">
    <property type="entry name" value="RESPONSE_REGULATORY"/>
    <property type="match status" value="2"/>
</dbReference>